<dbReference type="Pfam" id="PF03965">
    <property type="entry name" value="Penicillinase_R"/>
    <property type="match status" value="1"/>
</dbReference>
<evidence type="ECO:0000256" key="3">
    <source>
        <dbReference type="ARBA" id="ARBA00023125"/>
    </source>
</evidence>
<gene>
    <name evidence="5" type="ORF">GGR13_002775</name>
</gene>
<sequence>MSPTLLPSPSESELDVLKAFWRDGDLSAREVQDRIGGELGWTGSTTRTVLERMRTKGLLTRRDVHGMAVYSTVQPKVAVIGGLMRRLGAMLEIDGALPAAAFSGSQLLDADDIAALDAALNATPSEDEA</sequence>
<keyword evidence="3" id="KW-0238">DNA-binding</keyword>
<organism evidence="5 6">
    <name type="scientific">Brevundimonas variabilis</name>
    <dbReference type="NCBI Taxonomy" id="74312"/>
    <lineage>
        <taxon>Bacteria</taxon>
        <taxon>Pseudomonadati</taxon>
        <taxon>Pseudomonadota</taxon>
        <taxon>Alphaproteobacteria</taxon>
        <taxon>Caulobacterales</taxon>
        <taxon>Caulobacteraceae</taxon>
        <taxon>Brevundimonas</taxon>
    </lineage>
</organism>
<dbReference type="InterPro" id="IPR036390">
    <property type="entry name" value="WH_DNA-bd_sf"/>
</dbReference>
<dbReference type="RefSeq" id="WP_246347886.1">
    <property type="nucleotide sequence ID" value="NZ_JACHOR010000005.1"/>
</dbReference>
<evidence type="ECO:0000256" key="4">
    <source>
        <dbReference type="ARBA" id="ARBA00023163"/>
    </source>
</evidence>
<name>A0A7W9CKI0_9CAUL</name>
<dbReference type="InterPro" id="IPR005650">
    <property type="entry name" value="BlaI_family"/>
</dbReference>
<dbReference type="Gene3D" id="1.10.10.10">
    <property type="entry name" value="Winged helix-like DNA-binding domain superfamily/Winged helix DNA-binding domain"/>
    <property type="match status" value="1"/>
</dbReference>
<dbReference type="EMBL" id="JACHOR010000005">
    <property type="protein sequence ID" value="MBB5747154.1"/>
    <property type="molecule type" value="Genomic_DNA"/>
</dbReference>
<evidence type="ECO:0000256" key="1">
    <source>
        <dbReference type="ARBA" id="ARBA00011046"/>
    </source>
</evidence>
<evidence type="ECO:0000256" key="2">
    <source>
        <dbReference type="ARBA" id="ARBA00023015"/>
    </source>
</evidence>
<dbReference type="InterPro" id="IPR036388">
    <property type="entry name" value="WH-like_DNA-bd_sf"/>
</dbReference>
<dbReference type="GO" id="GO:0003677">
    <property type="term" value="F:DNA binding"/>
    <property type="evidence" value="ECO:0007669"/>
    <property type="project" value="UniProtKB-KW"/>
</dbReference>
<comment type="similarity">
    <text evidence="1">Belongs to the BlaI transcriptional regulatory family.</text>
</comment>
<keyword evidence="2" id="KW-0805">Transcription regulation</keyword>
<keyword evidence="6" id="KW-1185">Reference proteome</keyword>
<comment type="caution">
    <text evidence="5">The sequence shown here is derived from an EMBL/GenBank/DDBJ whole genome shotgun (WGS) entry which is preliminary data.</text>
</comment>
<dbReference type="GO" id="GO:0045892">
    <property type="term" value="P:negative regulation of DNA-templated transcription"/>
    <property type="evidence" value="ECO:0007669"/>
    <property type="project" value="InterPro"/>
</dbReference>
<protein>
    <submittedName>
        <fullName evidence="5">Putative transcriptional regulator</fullName>
    </submittedName>
</protein>
<dbReference type="Proteomes" id="UP000545037">
    <property type="component" value="Unassembled WGS sequence"/>
</dbReference>
<evidence type="ECO:0000313" key="5">
    <source>
        <dbReference type="EMBL" id="MBB5747154.1"/>
    </source>
</evidence>
<accession>A0A7W9CKI0</accession>
<reference evidence="5 6" key="1">
    <citation type="submission" date="2020-08" db="EMBL/GenBank/DDBJ databases">
        <title>Genomic Encyclopedia of Type Strains, Phase IV (KMG-IV): sequencing the most valuable type-strain genomes for metagenomic binning, comparative biology and taxonomic classification.</title>
        <authorList>
            <person name="Goeker M."/>
        </authorList>
    </citation>
    <scope>NUCLEOTIDE SEQUENCE [LARGE SCALE GENOMIC DNA]</scope>
    <source>
        <strain evidence="5 6">DSM 4737</strain>
    </source>
</reference>
<keyword evidence="4" id="KW-0804">Transcription</keyword>
<proteinExistence type="inferred from homology"/>
<dbReference type="SUPFAM" id="SSF46785">
    <property type="entry name" value="Winged helix' DNA-binding domain"/>
    <property type="match status" value="1"/>
</dbReference>
<dbReference type="AlphaFoldDB" id="A0A7W9CKI0"/>
<evidence type="ECO:0000313" key="6">
    <source>
        <dbReference type="Proteomes" id="UP000545037"/>
    </source>
</evidence>